<evidence type="ECO:0000313" key="2">
    <source>
        <dbReference type="EMBL" id="AQP47164.1"/>
    </source>
</evidence>
<feature type="region of interest" description="Disordered" evidence="1">
    <location>
        <begin position="1"/>
        <end position="59"/>
    </location>
</feature>
<dbReference type="RefSeq" id="WP_077685490.1">
    <property type="nucleotide sequence ID" value="NZ_CP019606.1"/>
</dbReference>
<feature type="compositionally biased region" description="Basic and acidic residues" evidence="1">
    <location>
        <begin position="48"/>
        <end position="59"/>
    </location>
</feature>
<feature type="compositionally biased region" description="Basic and acidic residues" evidence="1">
    <location>
        <begin position="13"/>
        <end position="39"/>
    </location>
</feature>
<accession>A0A1Q2CM16</accession>
<organism evidence="2 3">
    <name type="scientific">Tessaracoccus aquimaris</name>
    <dbReference type="NCBI Taxonomy" id="1332264"/>
    <lineage>
        <taxon>Bacteria</taxon>
        <taxon>Bacillati</taxon>
        <taxon>Actinomycetota</taxon>
        <taxon>Actinomycetes</taxon>
        <taxon>Propionibacteriales</taxon>
        <taxon>Propionibacteriaceae</taxon>
        <taxon>Tessaracoccus</taxon>
    </lineage>
</organism>
<evidence type="ECO:0000256" key="1">
    <source>
        <dbReference type="SAM" id="MobiDB-lite"/>
    </source>
</evidence>
<dbReference type="EMBL" id="CP019606">
    <property type="protein sequence ID" value="AQP47164.1"/>
    <property type="molecule type" value="Genomic_DNA"/>
</dbReference>
<name>A0A1Q2CM16_9ACTN</name>
<dbReference type="AlphaFoldDB" id="A0A1Q2CM16"/>
<evidence type="ECO:0000313" key="3">
    <source>
        <dbReference type="Proteomes" id="UP000188145"/>
    </source>
</evidence>
<keyword evidence="3" id="KW-1185">Reference proteome</keyword>
<sequence>MTQTATSKVRIAMGKDKFDELRDDREEQEERREEIRDETLGADDLGSQDERRDEGDREH</sequence>
<reference evidence="3" key="1">
    <citation type="submission" date="2017-02" db="EMBL/GenBank/DDBJ databases">
        <title>Tessaracoccus aquaemaris sp. nov., isolated from the intestine of a Korean rockfish, Sebastes schlegelii, in a marine aquaculture pond.</title>
        <authorList>
            <person name="Tak E.J."/>
            <person name="Bae J.-W."/>
        </authorList>
    </citation>
    <scope>NUCLEOTIDE SEQUENCE [LARGE SCALE GENOMIC DNA]</scope>
    <source>
        <strain evidence="3">NSG39</strain>
    </source>
</reference>
<dbReference type="Proteomes" id="UP000188145">
    <property type="component" value="Chromosome"/>
</dbReference>
<proteinExistence type="predicted"/>
<protein>
    <submittedName>
        <fullName evidence="2">Uncharacterized protein</fullName>
    </submittedName>
</protein>
<gene>
    <name evidence="2" type="ORF">BW730_06185</name>
</gene>
<dbReference type="KEGG" id="tes:BW730_06185"/>